<evidence type="ECO:0000313" key="3">
    <source>
        <dbReference type="Proteomes" id="UP001189429"/>
    </source>
</evidence>
<sequence length="232" mass="25260">ASSPGACRGAPDARGRGGAPGAAPRRLRAGRAAGQRSRTLVAGRQRQMPLGSSKSCSSLHGPSLEPDALAAPGDDPGRELSDDEAQLVCVRAHSGAHSVRVVFYTSEGERAFILDSIEAMMWMSDTHQALVRWTRSFEDTGLRPGMYPFSFFVDGARLLSREHPVYGDTNFGLFNRRLCRYIRKCHRSCGLERHPSVFERAMSCGDEHDFQGPPRVARSRSMSNLAAAGADQ</sequence>
<reference evidence="2" key="1">
    <citation type="submission" date="2023-10" db="EMBL/GenBank/DDBJ databases">
        <authorList>
            <person name="Chen Y."/>
            <person name="Shah S."/>
            <person name="Dougan E. K."/>
            <person name="Thang M."/>
            <person name="Chan C."/>
        </authorList>
    </citation>
    <scope>NUCLEOTIDE SEQUENCE [LARGE SCALE GENOMIC DNA]</scope>
</reference>
<feature type="region of interest" description="Disordered" evidence="1">
    <location>
        <begin position="1"/>
        <end position="80"/>
    </location>
</feature>
<evidence type="ECO:0000313" key="2">
    <source>
        <dbReference type="EMBL" id="CAK0826000.1"/>
    </source>
</evidence>
<accession>A0ABN9S2U2</accession>
<gene>
    <name evidence="2" type="ORF">PCOR1329_LOCUS25970</name>
</gene>
<keyword evidence="3" id="KW-1185">Reference proteome</keyword>
<proteinExistence type="predicted"/>
<feature type="non-terminal residue" evidence="2">
    <location>
        <position position="232"/>
    </location>
</feature>
<feature type="non-terminal residue" evidence="2">
    <location>
        <position position="1"/>
    </location>
</feature>
<dbReference type="Proteomes" id="UP001189429">
    <property type="component" value="Unassembled WGS sequence"/>
</dbReference>
<dbReference type="EMBL" id="CAUYUJ010009150">
    <property type="protein sequence ID" value="CAK0826000.1"/>
    <property type="molecule type" value="Genomic_DNA"/>
</dbReference>
<comment type="caution">
    <text evidence="2">The sequence shown here is derived from an EMBL/GenBank/DDBJ whole genome shotgun (WGS) entry which is preliminary data.</text>
</comment>
<feature type="compositionally biased region" description="Low complexity" evidence="1">
    <location>
        <begin position="1"/>
        <end position="12"/>
    </location>
</feature>
<evidence type="ECO:0000256" key="1">
    <source>
        <dbReference type="SAM" id="MobiDB-lite"/>
    </source>
</evidence>
<protein>
    <submittedName>
        <fullName evidence="2">Uncharacterized protein</fullName>
    </submittedName>
</protein>
<organism evidence="2 3">
    <name type="scientific">Prorocentrum cordatum</name>
    <dbReference type="NCBI Taxonomy" id="2364126"/>
    <lineage>
        <taxon>Eukaryota</taxon>
        <taxon>Sar</taxon>
        <taxon>Alveolata</taxon>
        <taxon>Dinophyceae</taxon>
        <taxon>Prorocentrales</taxon>
        <taxon>Prorocentraceae</taxon>
        <taxon>Prorocentrum</taxon>
    </lineage>
</organism>
<name>A0ABN9S2U2_9DINO</name>
<feature type="compositionally biased region" description="Polar residues" evidence="1">
    <location>
        <begin position="50"/>
        <end position="60"/>
    </location>
</feature>